<evidence type="ECO:0000256" key="4">
    <source>
        <dbReference type="ARBA" id="ARBA00022884"/>
    </source>
</evidence>
<name>A0A6P6YC37_DERPT</name>
<dbReference type="GO" id="GO:0005524">
    <property type="term" value="F:ATP binding"/>
    <property type="evidence" value="ECO:0007669"/>
    <property type="project" value="UniProtKB-UniRule"/>
</dbReference>
<comment type="function">
    <text evidence="5">RNA helicase.</text>
</comment>
<organism evidence="7 8">
    <name type="scientific">Dermatophagoides pteronyssinus</name>
    <name type="common">European house dust mite</name>
    <dbReference type="NCBI Taxonomy" id="6956"/>
    <lineage>
        <taxon>Eukaryota</taxon>
        <taxon>Metazoa</taxon>
        <taxon>Ecdysozoa</taxon>
        <taxon>Arthropoda</taxon>
        <taxon>Chelicerata</taxon>
        <taxon>Arachnida</taxon>
        <taxon>Acari</taxon>
        <taxon>Acariformes</taxon>
        <taxon>Sarcoptiformes</taxon>
        <taxon>Astigmata</taxon>
        <taxon>Psoroptidia</taxon>
        <taxon>Analgoidea</taxon>
        <taxon>Pyroglyphidae</taxon>
        <taxon>Dermatophagoidinae</taxon>
        <taxon>Dermatophagoides</taxon>
    </lineage>
</organism>
<evidence type="ECO:0000313" key="7">
    <source>
        <dbReference type="Proteomes" id="UP000515146"/>
    </source>
</evidence>
<keyword evidence="2 5" id="KW-0378">Hydrolase</keyword>
<evidence type="ECO:0000256" key="2">
    <source>
        <dbReference type="ARBA" id="ARBA00022801"/>
    </source>
</evidence>
<protein>
    <recommendedName>
        <fullName evidence="5">ATP-dependent RNA helicase</fullName>
        <ecNumber evidence="5">3.6.4.13</ecNumber>
    </recommendedName>
</protein>
<dbReference type="GO" id="GO:0003723">
    <property type="term" value="F:RNA binding"/>
    <property type="evidence" value="ECO:0007669"/>
    <property type="project" value="UniProtKB-UniRule"/>
</dbReference>
<dbReference type="InterPro" id="IPR027417">
    <property type="entry name" value="P-loop_NTPase"/>
</dbReference>
<comment type="domain">
    <text evidence="5">The Q motif is unique to and characteristic of the DEAD box family of RNA helicases and controls ATP binding and hydrolysis.</text>
</comment>
<dbReference type="EC" id="3.6.4.13" evidence="5"/>
<proteinExistence type="inferred from homology"/>
<evidence type="ECO:0000256" key="1">
    <source>
        <dbReference type="ARBA" id="ARBA00022741"/>
    </source>
</evidence>
<dbReference type="Proteomes" id="UP000515146">
    <property type="component" value="Unplaced"/>
</dbReference>
<sequence length="124" mass="14173">MTGSGGLSIDKQLRLIKKNAHFIVATTGRFIDIIDTVSEQENSHTETLKQKLSQALNVRILNLTSRVKQKKRYETIESFFKEKCKKILISTDLAARGLDFRDISCVFHLQFSQSCILCRILKVL</sequence>
<keyword evidence="7" id="KW-1185">Reference proteome</keyword>
<keyword evidence="5" id="KW-0347">Helicase</keyword>
<comment type="catalytic activity">
    <reaction evidence="5">
        <text>ATP + H2O = ADP + phosphate + H(+)</text>
        <dbReference type="Rhea" id="RHEA:13065"/>
        <dbReference type="ChEBI" id="CHEBI:15377"/>
        <dbReference type="ChEBI" id="CHEBI:15378"/>
        <dbReference type="ChEBI" id="CHEBI:30616"/>
        <dbReference type="ChEBI" id="CHEBI:43474"/>
        <dbReference type="ChEBI" id="CHEBI:456216"/>
        <dbReference type="EC" id="3.6.4.13"/>
    </reaction>
</comment>
<dbReference type="PANTHER" id="PTHR24031">
    <property type="entry name" value="RNA HELICASE"/>
    <property type="match status" value="1"/>
</dbReference>
<dbReference type="GO" id="GO:0016787">
    <property type="term" value="F:hydrolase activity"/>
    <property type="evidence" value="ECO:0007669"/>
    <property type="project" value="UniProtKB-KW"/>
</dbReference>
<dbReference type="AlphaFoldDB" id="A0A6P6YC37"/>
<dbReference type="OrthoDB" id="196131at2759"/>
<dbReference type="Gene3D" id="3.40.50.300">
    <property type="entry name" value="P-loop containing nucleotide triphosphate hydrolases"/>
    <property type="match status" value="1"/>
</dbReference>
<dbReference type="GO" id="GO:0003724">
    <property type="term" value="F:RNA helicase activity"/>
    <property type="evidence" value="ECO:0007669"/>
    <property type="project" value="UniProtKB-EC"/>
</dbReference>
<feature type="domain" description="Helicase C-terminal" evidence="6">
    <location>
        <begin position="8"/>
        <end position="124"/>
    </location>
</feature>
<keyword evidence="4 5" id="KW-0694">RNA-binding</keyword>
<dbReference type="InParanoid" id="A0A6P6YC37"/>
<dbReference type="KEGG" id="dpte:113796746"/>
<evidence type="ECO:0000313" key="8">
    <source>
        <dbReference type="RefSeq" id="XP_027202845.1"/>
    </source>
</evidence>
<dbReference type="Pfam" id="PF00271">
    <property type="entry name" value="Helicase_C"/>
    <property type="match status" value="1"/>
</dbReference>
<dbReference type="RefSeq" id="XP_027202845.1">
    <property type="nucleotide sequence ID" value="XM_027347044.1"/>
</dbReference>
<evidence type="ECO:0000256" key="5">
    <source>
        <dbReference type="RuleBase" id="RU365068"/>
    </source>
</evidence>
<comment type="similarity">
    <text evidence="5">Belongs to the DEAD box helicase family.</text>
</comment>
<gene>
    <name evidence="8" type="primary">LOC113796746</name>
</gene>
<dbReference type="PROSITE" id="PS51194">
    <property type="entry name" value="HELICASE_CTER"/>
    <property type="match status" value="1"/>
</dbReference>
<keyword evidence="1 5" id="KW-0547">Nucleotide-binding</keyword>
<reference evidence="8" key="1">
    <citation type="submission" date="2025-08" db="UniProtKB">
        <authorList>
            <consortium name="RefSeq"/>
        </authorList>
    </citation>
    <scope>IDENTIFICATION</scope>
    <source>
        <strain evidence="8">Airmid</strain>
    </source>
</reference>
<evidence type="ECO:0000259" key="6">
    <source>
        <dbReference type="PROSITE" id="PS51194"/>
    </source>
</evidence>
<accession>A0A6P6YC37</accession>
<evidence type="ECO:0000256" key="3">
    <source>
        <dbReference type="ARBA" id="ARBA00022840"/>
    </source>
</evidence>
<dbReference type="SUPFAM" id="SSF52540">
    <property type="entry name" value="P-loop containing nucleoside triphosphate hydrolases"/>
    <property type="match status" value="1"/>
</dbReference>
<dbReference type="SMART" id="SM00490">
    <property type="entry name" value="HELICc"/>
    <property type="match status" value="1"/>
</dbReference>
<keyword evidence="3 5" id="KW-0067">ATP-binding</keyword>
<dbReference type="InterPro" id="IPR001650">
    <property type="entry name" value="Helicase_C-like"/>
</dbReference>